<dbReference type="Proteomes" id="UP000649604">
    <property type="component" value="Unassembled WGS sequence"/>
</dbReference>
<dbReference type="Pfam" id="PF12850">
    <property type="entry name" value="Metallophos_2"/>
    <property type="match status" value="1"/>
</dbReference>
<keyword evidence="2" id="KW-0479">Metal-binding</keyword>
<protein>
    <recommendedName>
        <fullName evidence="2">Phosphoesterase</fullName>
        <ecNumber evidence="2">3.1.4.-</ecNumber>
    </recommendedName>
</protein>
<reference evidence="4" key="1">
    <citation type="submission" date="2019-11" db="EMBL/GenBank/DDBJ databases">
        <title>Microbial mats filling the niche in hypersaline microbial mats.</title>
        <authorList>
            <person name="Wong H.L."/>
            <person name="Macleod F.I."/>
            <person name="White R.A. III"/>
            <person name="Burns B.P."/>
        </authorList>
    </citation>
    <scope>NUCLEOTIDE SEQUENCE</scope>
    <source>
        <strain evidence="4">Rbin_158</strain>
    </source>
</reference>
<dbReference type="InterPro" id="IPR000979">
    <property type="entry name" value="Phosphodiesterase_MJ0936/Vps29"/>
</dbReference>
<dbReference type="InterPro" id="IPR029052">
    <property type="entry name" value="Metallo-depent_PP-like"/>
</dbReference>
<evidence type="ECO:0000256" key="1">
    <source>
        <dbReference type="ARBA" id="ARBA00008950"/>
    </source>
</evidence>
<dbReference type="AlphaFoldDB" id="A0A9D5Q7X4"/>
<organism evidence="4 5">
    <name type="scientific">candidate division KSB3 bacterium</name>
    <dbReference type="NCBI Taxonomy" id="2044937"/>
    <lineage>
        <taxon>Bacteria</taxon>
        <taxon>candidate division KSB3</taxon>
    </lineage>
</organism>
<dbReference type="GO" id="GO:0016787">
    <property type="term" value="F:hydrolase activity"/>
    <property type="evidence" value="ECO:0007669"/>
    <property type="project" value="UniProtKB-UniRule"/>
</dbReference>
<comment type="similarity">
    <text evidence="1 2">Belongs to the metallophosphoesterase superfamily. YfcE family.</text>
</comment>
<evidence type="ECO:0000313" key="5">
    <source>
        <dbReference type="Proteomes" id="UP000649604"/>
    </source>
</evidence>
<dbReference type="InterPro" id="IPR024654">
    <property type="entry name" value="Calcineurin-like_PHP_lpxH"/>
</dbReference>
<feature type="domain" description="Calcineurin-like phosphoesterase" evidence="3">
    <location>
        <begin position="1"/>
        <end position="147"/>
    </location>
</feature>
<comment type="caution">
    <text evidence="4">The sequence shown here is derived from an EMBL/GenBank/DDBJ whole genome shotgun (WGS) entry which is preliminary data.</text>
</comment>
<proteinExistence type="inferred from homology"/>
<dbReference type="EC" id="3.1.4.-" evidence="2"/>
<dbReference type="NCBIfam" id="TIGR00040">
    <property type="entry name" value="yfcE"/>
    <property type="match status" value="1"/>
</dbReference>
<dbReference type="EMBL" id="WJJP01000724">
    <property type="protein sequence ID" value="MBD3327360.1"/>
    <property type="molecule type" value="Genomic_DNA"/>
</dbReference>
<name>A0A9D5Q7X4_9BACT</name>
<evidence type="ECO:0000313" key="4">
    <source>
        <dbReference type="EMBL" id="MBD3327360.1"/>
    </source>
</evidence>
<evidence type="ECO:0000259" key="3">
    <source>
        <dbReference type="Pfam" id="PF12850"/>
    </source>
</evidence>
<dbReference type="SUPFAM" id="SSF56300">
    <property type="entry name" value="Metallo-dependent phosphatases"/>
    <property type="match status" value="1"/>
</dbReference>
<dbReference type="GO" id="GO:0046872">
    <property type="term" value="F:metal ion binding"/>
    <property type="evidence" value="ECO:0007669"/>
    <property type="project" value="UniProtKB-KW"/>
</dbReference>
<evidence type="ECO:0000256" key="2">
    <source>
        <dbReference type="RuleBase" id="RU362039"/>
    </source>
</evidence>
<sequence>MTLGIIADTHGQLDTQVHTLFDHVDEIIHAGDIGGDEIIIELQTIAPVTAVRGNMDRVGKTATYHEFLTRTFGGIRFFIVHDLGFPQTIKAHLQRVIRSYAPHVVIFGHTHIPSMTSLQETLYFNPGSAHHGRRGHPRSLGLIDITDSHVEGRLLSLASP</sequence>
<accession>A0A9D5Q7X4</accession>
<gene>
    <name evidence="4" type="ORF">GF339_22430</name>
</gene>
<dbReference type="PANTHER" id="PTHR11124">
    <property type="entry name" value="VACUOLAR SORTING PROTEIN VPS29"/>
    <property type="match status" value="1"/>
</dbReference>
<dbReference type="Gene3D" id="3.60.21.10">
    <property type="match status" value="1"/>
</dbReference>
<comment type="cofactor">
    <cofactor evidence="2">
        <name>a divalent metal cation</name>
        <dbReference type="ChEBI" id="CHEBI:60240"/>
    </cofactor>
</comment>